<sequence>MKTIRLFTLLDHLRGRVHPVSAEVLAQALNVSVRTIYRDMATLQAIGAPVRGESGLGYMLEKDFFLPPLNFSPDELDAIMLGMRLIGARGDDVLSAAANRVSAKISAVIDVKKTDIYKRLPLRAVSRQTVENERAFKHLAFLRDAIRKRLQLNINYLDLRGRESNRIARPLGLTVFDDVWLLTVWCENRSDFRNLRVDNISLAVGTGQHFRQESGKLFEDYLKTINPIYSTKPRFV</sequence>
<keyword evidence="4" id="KW-1185">Reference proteome</keyword>
<dbReference type="InterPro" id="IPR026881">
    <property type="entry name" value="WYL_dom"/>
</dbReference>
<dbReference type="OrthoDB" id="9807255at2"/>
<evidence type="ECO:0000259" key="2">
    <source>
        <dbReference type="Pfam" id="PF13280"/>
    </source>
</evidence>
<accession>A0A502GU72</accession>
<evidence type="ECO:0000313" key="4">
    <source>
        <dbReference type="Proteomes" id="UP000317663"/>
    </source>
</evidence>
<dbReference type="PANTHER" id="PTHR34580:SF3">
    <property type="entry name" value="PROTEIN PAFB"/>
    <property type="match status" value="1"/>
</dbReference>
<dbReference type="EMBL" id="RCZD01000001">
    <property type="protein sequence ID" value="TPG65012.1"/>
    <property type="molecule type" value="Genomic_DNA"/>
</dbReference>
<dbReference type="RefSeq" id="WP_140470094.1">
    <property type="nucleotide sequence ID" value="NZ_RCZD01000001.1"/>
</dbReference>
<organism evidence="3 4">
    <name type="scientific">Ewingella americana</name>
    <dbReference type="NCBI Taxonomy" id="41202"/>
    <lineage>
        <taxon>Bacteria</taxon>
        <taxon>Pseudomonadati</taxon>
        <taxon>Pseudomonadota</taxon>
        <taxon>Gammaproteobacteria</taxon>
        <taxon>Enterobacterales</taxon>
        <taxon>Yersiniaceae</taxon>
        <taxon>Ewingella</taxon>
    </lineage>
</organism>
<protein>
    <submittedName>
        <fullName evidence="3">YafY family transcriptional regulator</fullName>
    </submittedName>
</protein>
<reference evidence="3 4" key="1">
    <citation type="journal article" date="2019" name="Environ. Microbiol.">
        <title>Species interactions and distinct microbial communities in high Arctic permafrost affected cryosols are associated with the CH4 and CO2 gas fluxes.</title>
        <authorList>
            <person name="Altshuler I."/>
            <person name="Hamel J."/>
            <person name="Turney S."/>
            <person name="Magnuson E."/>
            <person name="Levesque R."/>
            <person name="Greer C."/>
            <person name="Whyte L.G."/>
        </authorList>
    </citation>
    <scope>NUCLEOTIDE SEQUENCE [LARGE SCALE GENOMIC DNA]</scope>
    <source>
        <strain evidence="3 4">E4</strain>
    </source>
</reference>
<dbReference type="Proteomes" id="UP000317663">
    <property type="component" value="Unassembled WGS sequence"/>
</dbReference>
<comment type="caution">
    <text evidence="3">The sequence shown here is derived from an EMBL/GenBank/DDBJ whole genome shotgun (WGS) entry which is preliminary data.</text>
</comment>
<evidence type="ECO:0000259" key="1">
    <source>
        <dbReference type="Pfam" id="PF08279"/>
    </source>
</evidence>
<gene>
    <name evidence="3" type="ORF">EAH77_01850</name>
</gene>
<dbReference type="InterPro" id="IPR013196">
    <property type="entry name" value="HTH_11"/>
</dbReference>
<dbReference type="PANTHER" id="PTHR34580">
    <property type="match status" value="1"/>
</dbReference>
<dbReference type="InterPro" id="IPR051534">
    <property type="entry name" value="CBASS_pafABC_assoc_protein"/>
</dbReference>
<dbReference type="InterPro" id="IPR036388">
    <property type="entry name" value="WH-like_DNA-bd_sf"/>
</dbReference>
<dbReference type="Pfam" id="PF08279">
    <property type="entry name" value="HTH_11"/>
    <property type="match status" value="1"/>
</dbReference>
<feature type="domain" description="WYL" evidence="2">
    <location>
        <begin position="138"/>
        <end position="201"/>
    </location>
</feature>
<dbReference type="InterPro" id="IPR036390">
    <property type="entry name" value="WH_DNA-bd_sf"/>
</dbReference>
<dbReference type="Gene3D" id="1.10.10.10">
    <property type="entry name" value="Winged helix-like DNA-binding domain superfamily/Winged helix DNA-binding domain"/>
    <property type="match status" value="1"/>
</dbReference>
<proteinExistence type="predicted"/>
<dbReference type="PROSITE" id="PS52050">
    <property type="entry name" value="WYL"/>
    <property type="match status" value="1"/>
</dbReference>
<dbReference type="SUPFAM" id="SSF46785">
    <property type="entry name" value="Winged helix' DNA-binding domain"/>
    <property type="match status" value="1"/>
</dbReference>
<dbReference type="Pfam" id="PF13280">
    <property type="entry name" value="WYL"/>
    <property type="match status" value="1"/>
</dbReference>
<dbReference type="AlphaFoldDB" id="A0A502GU72"/>
<feature type="domain" description="Helix-turn-helix type 11" evidence="1">
    <location>
        <begin position="5"/>
        <end position="58"/>
    </location>
</feature>
<name>A0A502GU72_9GAMM</name>
<evidence type="ECO:0000313" key="3">
    <source>
        <dbReference type="EMBL" id="TPG65012.1"/>
    </source>
</evidence>